<keyword evidence="2" id="KW-1185">Reference proteome</keyword>
<gene>
    <name evidence="1" type="ORF">QG404_12070</name>
</gene>
<evidence type="ECO:0000313" key="2">
    <source>
        <dbReference type="Proteomes" id="UP001231859"/>
    </source>
</evidence>
<dbReference type="EMBL" id="CP123759">
    <property type="protein sequence ID" value="WGO83070.1"/>
    <property type="molecule type" value="Genomic_DNA"/>
</dbReference>
<organism evidence="1 2">
    <name type="scientific">Arsenophonus apicola</name>
    <dbReference type="NCBI Taxonomy" id="2879119"/>
    <lineage>
        <taxon>Bacteria</taxon>
        <taxon>Pseudomonadati</taxon>
        <taxon>Pseudomonadota</taxon>
        <taxon>Gammaproteobacteria</taxon>
        <taxon>Enterobacterales</taxon>
        <taxon>Morganellaceae</taxon>
        <taxon>Arsenophonus</taxon>
    </lineage>
</organism>
<evidence type="ECO:0000313" key="1">
    <source>
        <dbReference type="EMBL" id="WGO83070.1"/>
    </source>
</evidence>
<dbReference type="RefSeq" id="WP_280937740.1">
    <property type="nucleotide sequence ID" value="NZ_CP123759.1"/>
</dbReference>
<proteinExistence type="predicted"/>
<accession>A0ABY8P0Q5</accession>
<protein>
    <submittedName>
        <fullName evidence="1">Uncharacterized protein</fullName>
    </submittedName>
</protein>
<name>A0ABY8P0Q5_9GAMM</name>
<reference evidence="1 2" key="1">
    <citation type="submission" date="2023-04" db="EMBL/GenBank/DDBJ databases">
        <title>Genome dynamics across the evolutionary transition to endosymbiosis.</title>
        <authorList>
            <person name="Siozios S."/>
            <person name="Nadal-Jimenez P."/>
            <person name="Azagi T."/>
            <person name="Sprong H."/>
            <person name="Frost C.L."/>
            <person name="Parratt S.R."/>
            <person name="Taylor G."/>
            <person name="Brettell L."/>
            <person name="Lew K.C."/>
            <person name="Croft L."/>
            <person name="King K.C."/>
            <person name="Brockhurst M.A."/>
            <person name="Hypsa V."/>
            <person name="Novakova E."/>
            <person name="Darby A.C."/>
            <person name="Hurst G.D.D."/>
        </authorList>
    </citation>
    <scope>NUCLEOTIDE SEQUENCE [LARGE SCALE GENOMIC DNA]</scope>
    <source>
        <strain evidence="2">aApi_AU</strain>
    </source>
</reference>
<sequence>MASYEVLGTVGGVSINDFTVINQAAQLTDRSVDELDKIIERFNKYNQSILVVSLAGKISNIADFQFDKIESDCRLRKAGFQGKQASGAVNFSGAVLFSRCKDKMFATKYSNINNPNIKNYLSDLKTELENCEDCDRMVELEQEIEDTNQYINSRKVDFSFGFIIDPNSITIQNAFPSQHNTINRLHDKIEIIEGKAYSSGITESDMFRDKHYQVNEKGVLIPRSKPQKDIEAVKKHIEKGRLADANHLNNPQVLYDKKLSEILFLPNADYRQSISAGYIDLASGFENCSKVDVNNYLSENSEQIIFFKNKMAEKPLCLIFNNESGGREIAKINFADGILSVVW</sequence>
<dbReference type="Proteomes" id="UP001231859">
    <property type="component" value="Chromosome"/>
</dbReference>